<feature type="binding site" evidence="13">
    <location>
        <position position="219"/>
    </location>
    <ligand>
        <name>a divalent metal cation</name>
        <dbReference type="ChEBI" id="CHEBI:60240"/>
    </ligand>
</feature>
<dbReference type="HAMAP" id="MF_01520">
    <property type="entry name" value="IspDF"/>
    <property type="match status" value="1"/>
</dbReference>
<evidence type="ECO:0000256" key="5">
    <source>
        <dbReference type="ARBA" id="ARBA00004787"/>
    </source>
</evidence>
<evidence type="ECO:0000313" key="16">
    <source>
        <dbReference type="Proteomes" id="UP000308838"/>
    </source>
</evidence>
<dbReference type="GO" id="GO:0019288">
    <property type="term" value="P:isopentenyl diphosphate biosynthetic process, methylerythritol 4-phosphate pathway"/>
    <property type="evidence" value="ECO:0007669"/>
    <property type="project" value="UniProtKB-UniRule"/>
</dbReference>
<dbReference type="AlphaFoldDB" id="A0A4U7BMT0"/>
<comment type="similarity">
    <text evidence="13">In the C-terminal section; belongs to the IspF family.</text>
</comment>
<dbReference type="Gene3D" id="3.30.1330.50">
    <property type="entry name" value="2-C-methyl-D-erythritol 2,4-cyclodiphosphate synthase"/>
    <property type="match status" value="1"/>
</dbReference>
<feature type="site" description="Positions MEP for the nucleophilic attack" evidence="13">
    <location>
        <position position="139"/>
    </location>
</feature>
<dbReference type="InterPro" id="IPR003526">
    <property type="entry name" value="MECDP_synthase"/>
</dbReference>
<dbReference type="PANTHER" id="PTHR43181:SF1">
    <property type="entry name" value="2-C-METHYL-D-ERYTHRITOL 2,4-CYCLODIPHOSPHATE SYNTHASE, CHLOROPLASTIC"/>
    <property type="match status" value="1"/>
</dbReference>
<protein>
    <recommendedName>
        <fullName evidence="13">Bifunctional enzyme IspD/IspF</fullName>
    </recommendedName>
    <domain>
        <recommendedName>
            <fullName evidence="13">2-C-methyl-D-erythritol 4-phosphate cytidylyltransferase</fullName>
            <ecNumber evidence="13">2.7.7.60</ecNumber>
        </recommendedName>
        <alternativeName>
            <fullName evidence="13">4-diphosphocytidyl-2C-methyl-D-erythritol synthase</fullName>
        </alternativeName>
        <alternativeName>
            <fullName evidence="13">MEP cytidylyltransferase</fullName>
            <shortName evidence="13">MCT</shortName>
        </alternativeName>
    </domain>
    <domain>
        <recommendedName>
            <fullName evidence="13">2-C-methyl-D-erythritol 2,4-cyclodiphosphate synthase</fullName>
            <shortName evidence="13">MECDP-synthase</shortName>
            <shortName evidence="13">MECPP-synthase</shortName>
            <shortName evidence="13">MECPS</shortName>
            <ecNumber evidence="13">4.6.1.12</ecNumber>
        </recommendedName>
    </domain>
</protein>
<feature type="binding site" evidence="13">
    <location>
        <begin position="243"/>
        <end position="244"/>
    </location>
    <ligand>
        <name>4-CDP-2-C-methyl-D-erythritol 2-phosphate</name>
        <dbReference type="ChEBI" id="CHEBI:57919"/>
    </ligand>
</feature>
<dbReference type="GO" id="GO:0008685">
    <property type="term" value="F:2-C-methyl-D-erythritol 2,4-cyclodiphosphate synthase activity"/>
    <property type="evidence" value="ECO:0007669"/>
    <property type="project" value="UniProtKB-UniRule"/>
</dbReference>
<feature type="site" description="Transition state stabilizer" evidence="13">
    <location>
        <position position="16"/>
    </location>
</feature>
<keyword evidence="10 13" id="KW-0414">Isoprene biosynthesis</keyword>
<feature type="region of interest" description="2-C-methyl-D-erythritol 2,4-cyclodiphosphate synthase" evidence="13">
    <location>
        <begin position="211"/>
        <end position="371"/>
    </location>
</feature>
<dbReference type="SUPFAM" id="SSF69765">
    <property type="entry name" value="IpsF-like"/>
    <property type="match status" value="1"/>
</dbReference>
<gene>
    <name evidence="13" type="primary">ispDF</name>
    <name evidence="15" type="ORF">CQA69_02495</name>
</gene>
<dbReference type="PROSITE" id="PS01350">
    <property type="entry name" value="ISPF"/>
    <property type="match status" value="1"/>
</dbReference>
<dbReference type="HAMAP" id="MF_00107">
    <property type="entry name" value="IspF"/>
    <property type="match status" value="1"/>
</dbReference>
<evidence type="ECO:0000256" key="1">
    <source>
        <dbReference type="ARBA" id="ARBA00000200"/>
    </source>
</evidence>
<comment type="catalytic activity">
    <reaction evidence="1 13">
        <text>4-CDP-2-C-methyl-D-erythritol 2-phosphate = 2-C-methyl-D-erythritol 2,4-cyclic diphosphate + CMP</text>
        <dbReference type="Rhea" id="RHEA:23864"/>
        <dbReference type="ChEBI" id="CHEBI:57919"/>
        <dbReference type="ChEBI" id="CHEBI:58483"/>
        <dbReference type="ChEBI" id="CHEBI:60377"/>
        <dbReference type="EC" id="4.6.1.12"/>
    </reaction>
</comment>
<evidence type="ECO:0000256" key="3">
    <source>
        <dbReference type="ARBA" id="ARBA00001968"/>
    </source>
</evidence>
<dbReference type="SUPFAM" id="SSF53448">
    <property type="entry name" value="Nucleotide-diphospho-sugar transferases"/>
    <property type="match status" value="1"/>
</dbReference>
<dbReference type="InterPro" id="IPR020555">
    <property type="entry name" value="MECDP_synthase_CS"/>
</dbReference>
<comment type="caution">
    <text evidence="13">Lacks conserved residue(s) required for the propagation of feature annotation.</text>
</comment>
<dbReference type="InterPro" id="IPR018294">
    <property type="entry name" value="ISPD_synthase_CS"/>
</dbReference>
<comment type="pathway">
    <text evidence="4 13">Isoprenoid biosynthesis; isopentenyl diphosphate biosynthesis via DXP pathway; isopentenyl diphosphate from 1-deoxy-D-xylulose 5-phosphate: step 4/6.</text>
</comment>
<comment type="cofactor">
    <cofactor evidence="3 13">
        <name>a divalent metal cation</name>
        <dbReference type="ChEBI" id="CHEBI:60240"/>
    </cofactor>
</comment>
<name>A0A4U7BMT0_9BACT</name>
<dbReference type="EC" id="4.6.1.12" evidence="13"/>
<dbReference type="GO" id="GO:0016114">
    <property type="term" value="P:terpenoid biosynthetic process"/>
    <property type="evidence" value="ECO:0007669"/>
    <property type="project" value="InterPro"/>
</dbReference>
<dbReference type="InterPro" id="IPR034683">
    <property type="entry name" value="IspD/TarI"/>
</dbReference>
<feature type="binding site" evidence="13">
    <location>
        <begin position="341"/>
        <end position="344"/>
    </location>
    <ligand>
        <name>4-CDP-2-C-methyl-D-erythritol 2-phosphate</name>
        <dbReference type="ChEBI" id="CHEBI:57919"/>
    </ligand>
</feature>
<accession>A0A4U7BMT0</accession>
<evidence type="ECO:0000256" key="11">
    <source>
        <dbReference type="ARBA" id="ARBA00023239"/>
    </source>
</evidence>
<dbReference type="InterPro" id="IPR029044">
    <property type="entry name" value="Nucleotide-diphossugar_trans"/>
</dbReference>
<keyword evidence="7 13" id="KW-0808">Transferase</keyword>
<sequence length="371" mass="41486">MRELSLIMLAAGNSTRLNMEVKKQFLRIGSDPLWLYATKNLSSFYPFKKIIVTSSNTSYMKKFAKNYEIVEGGDTRAQSLKNALKLVETEFVIVSDVARVSISKNLFDRLLENIDKADCITPALKVCDTTLFDDEILQRERIKLIQTPQISRTNLLKKALDQDVNFTDDSTAIAAVGGKIWFIEGEENARKLTFKEDLKKFNLPKPSGEIFCGNGFDVHEFGEKRPLILGGVEIHPSMGLKAHSDGDVLAHSLIDALLGAASLGDIGELYPDTDIKFKNANSIELLKEVYHKVKEIGLELVNADICVIAETPRLKDFKESIAKNIAHILDISEYRINIKATTTEKLGSIGRKEGIAVLSNVNLKYFDWTLL</sequence>
<keyword evidence="8 13" id="KW-0548">Nucleotidyltransferase</keyword>
<keyword evidence="9 13" id="KW-0479">Metal-binding</keyword>
<comment type="caution">
    <text evidence="15">The sequence shown here is derived from an EMBL/GenBank/DDBJ whole genome shotgun (WGS) entry which is preliminary data.</text>
</comment>
<comment type="similarity">
    <text evidence="13">In the N-terminal section; belongs to the IspD/TarI cytidylyltransferase family. IspD subfamily.</text>
</comment>
<dbReference type="Pfam" id="PF02542">
    <property type="entry name" value="YgbB"/>
    <property type="match status" value="1"/>
</dbReference>
<evidence type="ECO:0000256" key="2">
    <source>
        <dbReference type="ARBA" id="ARBA00001282"/>
    </source>
</evidence>
<feature type="site" description="Transition state stabilizer" evidence="13">
    <location>
        <position position="243"/>
    </location>
</feature>
<dbReference type="Proteomes" id="UP000308838">
    <property type="component" value="Unassembled WGS sequence"/>
</dbReference>
<feature type="binding site" evidence="13">
    <location>
        <begin position="270"/>
        <end position="274"/>
    </location>
    <ligand>
        <name>4-CDP-2-C-methyl-D-erythritol 2-phosphate</name>
        <dbReference type="ChEBI" id="CHEBI:57919"/>
    </ligand>
</feature>
<dbReference type="CDD" id="cd02516">
    <property type="entry name" value="CDP-ME_synthetase"/>
    <property type="match status" value="1"/>
</dbReference>
<evidence type="ECO:0000256" key="6">
    <source>
        <dbReference type="ARBA" id="ARBA00009789"/>
    </source>
</evidence>
<feature type="binding site" evidence="13">
    <location>
        <position position="217"/>
    </location>
    <ligand>
        <name>a divalent metal cation</name>
        <dbReference type="ChEBI" id="CHEBI:60240"/>
    </ligand>
</feature>
<evidence type="ECO:0000256" key="13">
    <source>
        <dbReference type="HAMAP-Rule" id="MF_01520"/>
    </source>
</evidence>
<comment type="pathway">
    <text evidence="5 13">Isoprenoid biosynthesis; isopentenyl diphosphate biosynthesis via DXP pathway; isopentenyl diphosphate from 1-deoxy-D-xylulose 5-phosphate: step 2/6.</text>
</comment>
<dbReference type="EC" id="2.7.7.60" evidence="13"/>
<dbReference type="CDD" id="cd00554">
    <property type="entry name" value="MECDP_synthase"/>
    <property type="match status" value="1"/>
</dbReference>
<organism evidence="15 16">
    <name type="scientific">Campylobacter estrildidarum</name>
    <dbReference type="NCBI Taxonomy" id="2510189"/>
    <lineage>
        <taxon>Bacteria</taxon>
        <taxon>Pseudomonadati</taxon>
        <taxon>Campylobacterota</taxon>
        <taxon>Epsilonproteobacteria</taxon>
        <taxon>Campylobacterales</taxon>
        <taxon>Campylobacteraceae</taxon>
        <taxon>Campylobacter</taxon>
    </lineage>
</organism>
<dbReference type="GO" id="GO:0050518">
    <property type="term" value="F:2-C-methyl-D-erythritol 4-phosphate cytidylyltransferase activity"/>
    <property type="evidence" value="ECO:0007669"/>
    <property type="project" value="UniProtKB-UniRule"/>
</dbReference>
<feature type="site" description="Positions MEP for the nucleophilic attack" evidence="13">
    <location>
        <position position="191"/>
    </location>
</feature>
<comment type="function">
    <text evidence="13">Bifunctional enzyme that catalyzes the formation of 4-diphosphocytidyl-2-C-methyl-D-erythritol from CTP and 2-C-methyl-D-erythritol 4-phosphate (MEP) (IspD), and catalyzes the conversion of 4-diphosphocytidyl-2-C-methyl-D-erythritol 2-phosphate (CDP-ME2P) to 2-C-methyl-D-erythritol 2,4-cyclodiphosphate (ME-CPP) with a corresponding release of cytidine 5-monophosphate (CMP) (IspF).</text>
</comment>
<dbReference type="InterPro" id="IPR036571">
    <property type="entry name" value="MECDP_synthase_sf"/>
</dbReference>
<evidence type="ECO:0000256" key="7">
    <source>
        <dbReference type="ARBA" id="ARBA00022679"/>
    </source>
</evidence>
<dbReference type="UniPathway" id="UPA00056">
    <property type="reaction ID" value="UER00093"/>
</dbReference>
<dbReference type="NCBIfam" id="TIGR00151">
    <property type="entry name" value="ispF"/>
    <property type="match status" value="1"/>
</dbReference>
<dbReference type="PANTHER" id="PTHR43181">
    <property type="entry name" value="2-C-METHYL-D-ERYTHRITOL 2,4-CYCLODIPHOSPHATE SYNTHASE, CHLOROPLASTIC"/>
    <property type="match status" value="1"/>
</dbReference>
<dbReference type="EMBL" id="NXLZ01000003">
    <property type="protein sequence ID" value="TKX31510.1"/>
    <property type="molecule type" value="Genomic_DNA"/>
</dbReference>
<feature type="region of interest" description="2-C-methyl-D-erythritol 4-phosphate cytidylyltransferase" evidence="13">
    <location>
        <begin position="1"/>
        <end position="210"/>
    </location>
</feature>
<feature type="binding site" evidence="13">
    <location>
        <position position="351"/>
    </location>
    <ligand>
        <name>4-CDP-2-C-methyl-D-erythritol 2-phosphate</name>
        <dbReference type="ChEBI" id="CHEBI:57919"/>
    </ligand>
</feature>
<feature type="domain" description="2-C-methyl-D-erythritol 2,4-cyclodiphosphate synthase" evidence="14">
    <location>
        <begin position="212"/>
        <end position="363"/>
    </location>
</feature>
<reference evidence="15 16" key="1">
    <citation type="submission" date="2018-05" db="EMBL/GenBank/DDBJ databases">
        <title>Novel Campyloabacter and Helicobacter Species and Strains.</title>
        <authorList>
            <person name="Mannion A.J."/>
            <person name="Shen Z."/>
            <person name="Fox J.G."/>
        </authorList>
    </citation>
    <scope>NUCLEOTIDE SEQUENCE [LARGE SCALE GENOMIC DNA]</scope>
    <source>
        <strain evidence="16">MIT17-664</strain>
    </source>
</reference>
<dbReference type="Pfam" id="PF01128">
    <property type="entry name" value="IspD"/>
    <property type="match status" value="1"/>
</dbReference>
<comment type="catalytic activity">
    <reaction evidence="2 13">
        <text>2-C-methyl-D-erythritol 4-phosphate + CTP + H(+) = 4-CDP-2-C-methyl-D-erythritol + diphosphate</text>
        <dbReference type="Rhea" id="RHEA:13429"/>
        <dbReference type="ChEBI" id="CHEBI:15378"/>
        <dbReference type="ChEBI" id="CHEBI:33019"/>
        <dbReference type="ChEBI" id="CHEBI:37563"/>
        <dbReference type="ChEBI" id="CHEBI:57823"/>
        <dbReference type="ChEBI" id="CHEBI:58262"/>
        <dbReference type="EC" id="2.7.7.60"/>
    </reaction>
</comment>
<proteinExistence type="inferred from homology"/>
<dbReference type="Gene3D" id="3.90.550.10">
    <property type="entry name" value="Spore Coat Polysaccharide Biosynthesis Protein SpsA, Chain A"/>
    <property type="match status" value="1"/>
</dbReference>
<evidence type="ECO:0000256" key="9">
    <source>
        <dbReference type="ARBA" id="ARBA00022723"/>
    </source>
</evidence>
<dbReference type="PROSITE" id="PS01295">
    <property type="entry name" value="ISPD"/>
    <property type="match status" value="1"/>
</dbReference>
<dbReference type="OrthoDB" id="9804336at2"/>
<dbReference type="RefSeq" id="WP_137620249.1">
    <property type="nucleotide sequence ID" value="NZ_NXLZ01000003.1"/>
</dbReference>
<dbReference type="GO" id="GO:0046872">
    <property type="term" value="F:metal ion binding"/>
    <property type="evidence" value="ECO:0007669"/>
    <property type="project" value="UniProtKB-KW"/>
</dbReference>
<feature type="binding site" evidence="13">
    <location>
        <position position="251"/>
    </location>
    <ligand>
        <name>a divalent metal cation</name>
        <dbReference type="ChEBI" id="CHEBI:60240"/>
    </ligand>
</feature>
<keyword evidence="11 13" id="KW-0456">Lyase</keyword>
<feature type="binding site" evidence="13">
    <location>
        <begin position="217"/>
        <end position="219"/>
    </location>
    <ligand>
        <name>4-CDP-2-C-methyl-D-erythritol 2-phosphate</name>
        <dbReference type="ChEBI" id="CHEBI:57919"/>
    </ligand>
</feature>
<evidence type="ECO:0000256" key="8">
    <source>
        <dbReference type="ARBA" id="ARBA00022695"/>
    </source>
</evidence>
<evidence type="ECO:0000256" key="12">
    <source>
        <dbReference type="ARBA" id="ARBA00023268"/>
    </source>
</evidence>
<dbReference type="NCBIfam" id="TIGR00453">
    <property type="entry name" value="ispD"/>
    <property type="match status" value="1"/>
</dbReference>
<evidence type="ECO:0000256" key="4">
    <source>
        <dbReference type="ARBA" id="ARBA00004709"/>
    </source>
</evidence>
<keyword evidence="16" id="KW-1185">Reference proteome</keyword>
<dbReference type="InterPro" id="IPR001228">
    <property type="entry name" value="IspD"/>
</dbReference>
<evidence type="ECO:0000259" key="14">
    <source>
        <dbReference type="Pfam" id="PF02542"/>
    </source>
</evidence>
<comment type="similarity">
    <text evidence="6">Belongs to the IspD/TarI cytidylyltransferase family. IspD subfamily.</text>
</comment>
<evidence type="ECO:0000313" key="15">
    <source>
        <dbReference type="EMBL" id="TKX31510.1"/>
    </source>
</evidence>
<evidence type="ECO:0000256" key="10">
    <source>
        <dbReference type="ARBA" id="ARBA00023229"/>
    </source>
</evidence>
<feature type="binding site" evidence="13">
    <location>
        <begin position="265"/>
        <end position="267"/>
    </location>
    <ligand>
        <name>4-CDP-2-C-methyl-D-erythritol 2-phosphate</name>
        <dbReference type="ChEBI" id="CHEBI:57919"/>
    </ligand>
</feature>
<dbReference type="InterPro" id="IPR026596">
    <property type="entry name" value="IspD/F"/>
</dbReference>
<dbReference type="NCBIfam" id="NF006899">
    <property type="entry name" value="PRK09382.1"/>
    <property type="match status" value="1"/>
</dbReference>
<feature type="site" description="Transition state stabilizer" evidence="13">
    <location>
        <position position="23"/>
    </location>
</feature>
<keyword evidence="12 13" id="KW-0511">Multifunctional enzyme</keyword>
<feature type="site" description="Transition state stabilizer" evidence="13">
    <location>
        <position position="342"/>
    </location>
</feature>